<organism evidence="2">
    <name type="scientific">Spodoptera frugiperda</name>
    <name type="common">Fall armyworm</name>
    <dbReference type="NCBI Taxonomy" id="7108"/>
    <lineage>
        <taxon>Eukaryota</taxon>
        <taxon>Metazoa</taxon>
        <taxon>Ecdysozoa</taxon>
        <taxon>Arthropoda</taxon>
        <taxon>Hexapoda</taxon>
        <taxon>Insecta</taxon>
        <taxon>Pterygota</taxon>
        <taxon>Neoptera</taxon>
        <taxon>Endopterygota</taxon>
        <taxon>Lepidoptera</taxon>
        <taxon>Glossata</taxon>
        <taxon>Ditrysia</taxon>
        <taxon>Noctuoidea</taxon>
        <taxon>Noctuidae</taxon>
        <taxon>Amphipyrinae</taxon>
        <taxon>Spodoptera</taxon>
    </lineage>
</organism>
<name>A0A2H1VM85_SPOFR</name>
<evidence type="ECO:0000313" key="2">
    <source>
        <dbReference type="EMBL" id="SOQ41927.1"/>
    </source>
</evidence>
<dbReference type="AlphaFoldDB" id="A0A2H1VM85"/>
<gene>
    <name evidence="2" type="ORF">SFRICE_016097</name>
</gene>
<feature type="region of interest" description="Disordered" evidence="1">
    <location>
        <begin position="72"/>
        <end position="95"/>
    </location>
</feature>
<evidence type="ECO:0000256" key="1">
    <source>
        <dbReference type="SAM" id="MobiDB-lite"/>
    </source>
</evidence>
<accession>A0A2H1VM85</accession>
<sequence>MKYLGLILDWKWPFGPHFAELFKRLLRMANALSWLMLNLGGPSVGCRHPKQQFVNHTKSCSVRESNPLHVARQPVAQPPRQPCSPSRGSNLGGLPEQKVERHCLSRALKGHRPTGGAGLPHSGLRGGALAGTPPLRPLEAWVLARVYGMDGSSAVGERPAHEVREAVRQEAKEAIVVHWADDLAAAAFGRRTLDAIGPVL</sequence>
<protein>
    <submittedName>
        <fullName evidence="2">SFRICE_016097</fullName>
    </submittedName>
</protein>
<dbReference type="EMBL" id="ODYU01003325">
    <property type="protein sequence ID" value="SOQ41927.1"/>
    <property type="molecule type" value="Genomic_DNA"/>
</dbReference>
<proteinExistence type="predicted"/>
<reference evidence="2" key="1">
    <citation type="submission" date="2016-07" db="EMBL/GenBank/DDBJ databases">
        <authorList>
            <person name="Bretaudeau A."/>
        </authorList>
    </citation>
    <scope>NUCLEOTIDE SEQUENCE</scope>
    <source>
        <strain evidence="2">Rice</strain>
        <tissue evidence="2">Whole body</tissue>
    </source>
</reference>